<accession>A0A150ILT9</accession>
<dbReference type="InterPro" id="IPR003593">
    <property type="entry name" value="AAA+_ATPase"/>
</dbReference>
<dbReference type="PROSITE" id="PS50893">
    <property type="entry name" value="ABC_TRANSPORTER_2"/>
    <property type="match status" value="1"/>
</dbReference>
<dbReference type="SMART" id="SM00382">
    <property type="entry name" value="AAA"/>
    <property type="match status" value="1"/>
</dbReference>
<reference evidence="8 9" key="1">
    <citation type="journal article" date="2016" name="ISME J.">
        <title>Chasing the elusive Euryarchaeota class WSA2: genomes reveal a uniquely fastidious methyl-reducing methanogen.</title>
        <authorList>
            <person name="Nobu M.K."/>
            <person name="Narihiro T."/>
            <person name="Kuroda K."/>
            <person name="Mei R."/>
            <person name="Liu W.T."/>
        </authorList>
    </citation>
    <scope>NUCLEOTIDE SEQUENCE [LARGE SCALE GENOMIC DNA]</scope>
    <source>
        <strain evidence="5">B03fssc0709_Meth_Bin005</strain>
        <strain evidence="6">B15fssc0709_Meth_Bin003</strain>
        <strain evidence="7">BMIXfssc0709_Meth_Bin006</strain>
    </source>
</reference>
<dbReference type="GO" id="GO:0005886">
    <property type="term" value="C:plasma membrane"/>
    <property type="evidence" value="ECO:0007669"/>
    <property type="project" value="TreeGrafter"/>
</dbReference>
<dbReference type="Gene3D" id="3.40.50.300">
    <property type="entry name" value="P-loop containing nucleotide triphosphate hydrolases"/>
    <property type="match status" value="1"/>
</dbReference>
<dbReference type="GO" id="GO:0016887">
    <property type="term" value="F:ATP hydrolysis activity"/>
    <property type="evidence" value="ECO:0007669"/>
    <property type="project" value="InterPro"/>
</dbReference>
<dbReference type="FunFam" id="3.40.50.300:FF:000032">
    <property type="entry name" value="Export ABC transporter ATP-binding protein"/>
    <property type="match status" value="1"/>
</dbReference>
<dbReference type="GO" id="GO:0022857">
    <property type="term" value="F:transmembrane transporter activity"/>
    <property type="evidence" value="ECO:0007669"/>
    <property type="project" value="TreeGrafter"/>
</dbReference>
<protein>
    <submittedName>
        <fullName evidence="7">Putative ABC transporter ATP-binding protein</fullName>
    </submittedName>
</protein>
<dbReference type="PROSITE" id="PS00211">
    <property type="entry name" value="ABC_TRANSPORTER_1"/>
    <property type="match status" value="1"/>
</dbReference>
<dbReference type="EMBL" id="LNGE01000011">
    <property type="protein sequence ID" value="KYC45745.1"/>
    <property type="molecule type" value="Genomic_DNA"/>
</dbReference>
<evidence type="ECO:0000313" key="5">
    <source>
        <dbReference type="EMBL" id="KYC45745.1"/>
    </source>
</evidence>
<dbReference type="PANTHER" id="PTHR24220">
    <property type="entry name" value="IMPORT ATP-BINDING PROTEIN"/>
    <property type="match status" value="1"/>
</dbReference>
<keyword evidence="2" id="KW-0547">Nucleotide-binding</keyword>
<evidence type="ECO:0000313" key="10">
    <source>
        <dbReference type="Proteomes" id="UP000092403"/>
    </source>
</evidence>
<dbReference type="InterPro" id="IPR027417">
    <property type="entry name" value="P-loop_NTPase"/>
</dbReference>
<feature type="domain" description="ABC transporter" evidence="4">
    <location>
        <begin position="6"/>
        <end position="230"/>
    </location>
</feature>
<evidence type="ECO:0000256" key="3">
    <source>
        <dbReference type="ARBA" id="ARBA00022840"/>
    </source>
</evidence>
<dbReference type="AlphaFoldDB" id="A0A150J0T5"/>
<evidence type="ECO:0000313" key="8">
    <source>
        <dbReference type="Proteomes" id="UP000091929"/>
    </source>
</evidence>
<dbReference type="InterPro" id="IPR003439">
    <property type="entry name" value="ABC_transporter-like_ATP-bd"/>
</dbReference>
<accession>A0A150IT03</accession>
<evidence type="ECO:0000256" key="2">
    <source>
        <dbReference type="ARBA" id="ARBA00022741"/>
    </source>
</evidence>
<dbReference type="Proteomes" id="UP000092403">
    <property type="component" value="Unassembled WGS sequence"/>
</dbReference>
<dbReference type="SUPFAM" id="SSF52540">
    <property type="entry name" value="P-loop containing nucleoside triphosphate hydrolases"/>
    <property type="match status" value="1"/>
</dbReference>
<accession>A0A150J0T5</accession>
<dbReference type="InterPro" id="IPR017871">
    <property type="entry name" value="ABC_transporter-like_CS"/>
</dbReference>
<dbReference type="PATRIC" id="fig|1706436.3.peg.555"/>
<gene>
    <name evidence="5" type="ORF">APG10_00549</name>
    <name evidence="6" type="ORF">APG11_00668</name>
    <name evidence="7" type="ORF">APG12_00600</name>
</gene>
<evidence type="ECO:0000256" key="1">
    <source>
        <dbReference type="ARBA" id="ARBA00022448"/>
    </source>
</evidence>
<sequence length="230" mass="25329">MEPPVIDVRSIYKCYTLGNAQIPILRGIDLTISKGEIVALMGPSGSGKSTLLGILGGLDLPTSGKILLDGIDITRLPESKLAEIRGKKIGFVFQAYNLVSTLTALENVMLPSYFVKGQKKDPEELLEIVGLSHRKNNKPTEMSGGEQQRVAIARALINNPKILFGDEPTGNLDSKTELKILNLFEKLREDFGSTIFLVTHSDEVAKIADRILYIRDGRLEREKNVGKLKN</sequence>
<dbReference type="InterPro" id="IPR015854">
    <property type="entry name" value="ABC_transpr_LolD-like"/>
</dbReference>
<evidence type="ECO:0000313" key="9">
    <source>
        <dbReference type="Proteomes" id="UP000092401"/>
    </source>
</evidence>
<keyword evidence="1" id="KW-0813">Transport</keyword>
<dbReference type="Proteomes" id="UP000092401">
    <property type="component" value="Unassembled WGS sequence"/>
</dbReference>
<keyword evidence="3 7" id="KW-0067">ATP-binding</keyword>
<evidence type="ECO:0000259" key="4">
    <source>
        <dbReference type="PROSITE" id="PS50893"/>
    </source>
</evidence>
<dbReference type="PANTHER" id="PTHR24220:SF86">
    <property type="entry name" value="ABC TRANSPORTER ABCH.1"/>
    <property type="match status" value="1"/>
</dbReference>
<dbReference type="Proteomes" id="UP000091929">
    <property type="component" value="Unassembled WGS sequence"/>
</dbReference>
<dbReference type="InterPro" id="IPR017911">
    <property type="entry name" value="MacB-like_ATP-bd"/>
</dbReference>
<dbReference type="CDD" id="cd03255">
    <property type="entry name" value="ABC_MJ0796_LolCDE_FtsE"/>
    <property type="match status" value="1"/>
</dbReference>
<organism evidence="7 10">
    <name type="scientific">Candidatus Methanofastidiosum methylothiophilum</name>
    <dbReference type="NCBI Taxonomy" id="1705564"/>
    <lineage>
        <taxon>Archaea</taxon>
        <taxon>Methanobacteriati</taxon>
        <taxon>Methanobacteriota</taxon>
        <taxon>Stenosarchaea group</taxon>
        <taxon>Candidatus Methanofastidiosia</taxon>
        <taxon>Candidatus Methanofastidiosales</taxon>
        <taxon>Candidatus Methanofastidiosaceae</taxon>
        <taxon>Candidatus Methanofastidiosum</taxon>
    </lineage>
</organism>
<dbReference type="EMBL" id="LNGF01000012">
    <property type="protein sequence ID" value="KYC47998.1"/>
    <property type="molecule type" value="Genomic_DNA"/>
</dbReference>
<dbReference type="EMBL" id="LNJC01000009">
    <property type="protein sequence ID" value="KYC50688.1"/>
    <property type="molecule type" value="Genomic_DNA"/>
</dbReference>
<dbReference type="PATRIC" id="fig|1706437.3.peg.672"/>
<name>A0A150J0T5_9EURY</name>
<evidence type="ECO:0000313" key="7">
    <source>
        <dbReference type="EMBL" id="KYC50688.1"/>
    </source>
</evidence>
<dbReference type="Pfam" id="PF00005">
    <property type="entry name" value="ABC_tran"/>
    <property type="match status" value="1"/>
</dbReference>
<proteinExistence type="predicted"/>
<comment type="caution">
    <text evidence="7">The sequence shown here is derived from an EMBL/GenBank/DDBJ whole genome shotgun (WGS) entry which is preliminary data.</text>
</comment>
<dbReference type="GO" id="GO:0098796">
    <property type="term" value="C:membrane protein complex"/>
    <property type="evidence" value="ECO:0007669"/>
    <property type="project" value="UniProtKB-ARBA"/>
</dbReference>
<dbReference type="PATRIC" id="fig|1706438.3.peg.602"/>
<evidence type="ECO:0000313" key="6">
    <source>
        <dbReference type="EMBL" id="KYC47998.1"/>
    </source>
</evidence>
<dbReference type="GO" id="GO:0005524">
    <property type="term" value="F:ATP binding"/>
    <property type="evidence" value="ECO:0007669"/>
    <property type="project" value="UniProtKB-KW"/>
</dbReference>